<dbReference type="InterPro" id="IPR050202">
    <property type="entry name" value="Cyt/Deoxycyt_deaminase"/>
</dbReference>
<dbReference type="SUPFAM" id="SSF53927">
    <property type="entry name" value="Cytidine deaminase-like"/>
    <property type="match status" value="1"/>
</dbReference>
<dbReference type="EC" id="3.5.4.5" evidence="6"/>
<sequence>MEKKIQQVEYEEYKAASELPADDLSLLEMARKTVEDAYAPYSRFRVGAALQLANGQRVTGTNQENASYPVGICAERTALSTASSLYPGVAVQALAVSYRNELGSSVKPISPCGICRQTICEYQQRFGTPIRIIMAGLTGPVIIIRDAGSLMPLSFSSSDML</sequence>
<dbReference type="Gene3D" id="3.40.140.10">
    <property type="entry name" value="Cytidine Deaminase, domain 2"/>
    <property type="match status" value="1"/>
</dbReference>
<keyword evidence="3 6" id="KW-0378">Hydrolase</keyword>
<dbReference type="Pfam" id="PF00383">
    <property type="entry name" value="dCMP_cyt_deam_1"/>
    <property type="match status" value="1"/>
</dbReference>
<evidence type="ECO:0000313" key="7">
    <source>
        <dbReference type="Proteomes" id="UP000279089"/>
    </source>
</evidence>
<dbReference type="InterPro" id="IPR016193">
    <property type="entry name" value="Cytidine_deaminase-like"/>
</dbReference>
<dbReference type="InterPro" id="IPR002125">
    <property type="entry name" value="CMP_dCMP_dom"/>
</dbReference>
<dbReference type="Proteomes" id="UP000279089">
    <property type="component" value="Unassembled WGS sequence"/>
</dbReference>
<organism evidence="6 7">
    <name type="scientific">Chitinophaga barathri</name>
    <dbReference type="NCBI Taxonomy" id="1647451"/>
    <lineage>
        <taxon>Bacteria</taxon>
        <taxon>Pseudomonadati</taxon>
        <taxon>Bacteroidota</taxon>
        <taxon>Chitinophagia</taxon>
        <taxon>Chitinophagales</taxon>
        <taxon>Chitinophagaceae</taxon>
        <taxon>Chitinophaga</taxon>
    </lineage>
</organism>
<evidence type="ECO:0000256" key="4">
    <source>
        <dbReference type="ARBA" id="ARBA00022833"/>
    </source>
</evidence>
<comment type="similarity">
    <text evidence="1">Belongs to the cytidine and deoxycytidylate deaminase family.</text>
</comment>
<comment type="caution">
    <text evidence="6">The sequence shown here is derived from an EMBL/GenBank/DDBJ whole genome shotgun (WGS) entry which is preliminary data.</text>
</comment>
<dbReference type="GO" id="GO:0005829">
    <property type="term" value="C:cytosol"/>
    <property type="evidence" value="ECO:0007669"/>
    <property type="project" value="TreeGrafter"/>
</dbReference>
<dbReference type="GO" id="GO:0008270">
    <property type="term" value="F:zinc ion binding"/>
    <property type="evidence" value="ECO:0007669"/>
    <property type="project" value="InterPro"/>
</dbReference>
<keyword evidence="2" id="KW-0479">Metal-binding</keyword>
<dbReference type="PROSITE" id="PS00903">
    <property type="entry name" value="CYT_DCMP_DEAMINASES_1"/>
    <property type="match status" value="1"/>
</dbReference>
<feature type="domain" description="CMP/dCMP-type deaminase" evidence="5">
    <location>
        <begin position="21"/>
        <end position="158"/>
    </location>
</feature>
<dbReference type="AlphaFoldDB" id="A0A3N4N3P5"/>
<dbReference type="GO" id="GO:0004126">
    <property type="term" value="F:cytidine deaminase activity"/>
    <property type="evidence" value="ECO:0007669"/>
    <property type="project" value="UniProtKB-EC"/>
</dbReference>
<protein>
    <submittedName>
        <fullName evidence="6">Cytidine deaminase</fullName>
        <ecNumber evidence="6">3.5.4.5</ecNumber>
    </submittedName>
</protein>
<dbReference type="GO" id="GO:0042802">
    <property type="term" value="F:identical protein binding"/>
    <property type="evidence" value="ECO:0007669"/>
    <property type="project" value="UniProtKB-ARBA"/>
</dbReference>
<dbReference type="EMBL" id="RMBX01000002">
    <property type="protein sequence ID" value="RPD42233.1"/>
    <property type="molecule type" value="Genomic_DNA"/>
</dbReference>
<dbReference type="PANTHER" id="PTHR11644">
    <property type="entry name" value="CYTIDINE DEAMINASE"/>
    <property type="match status" value="1"/>
</dbReference>
<keyword evidence="4" id="KW-0862">Zinc</keyword>
<dbReference type="GO" id="GO:0072527">
    <property type="term" value="P:pyrimidine-containing compound metabolic process"/>
    <property type="evidence" value="ECO:0007669"/>
    <property type="project" value="UniProtKB-ARBA"/>
</dbReference>
<dbReference type="GO" id="GO:0055086">
    <property type="term" value="P:nucleobase-containing small molecule metabolic process"/>
    <property type="evidence" value="ECO:0007669"/>
    <property type="project" value="UniProtKB-ARBA"/>
</dbReference>
<evidence type="ECO:0000256" key="2">
    <source>
        <dbReference type="ARBA" id="ARBA00022723"/>
    </source>
</evidence>
<dbReference type="PANTHER" id="PTHR11644:SF2">
    <property type="entry name" value="CYTIDINE DEAMINASE"/>
    <property type="match status" value="1"/>
</dbReference>
<evidence type="ECO:0000313" key="6">
    <source>
        <dbReference type="EMBL" id="RPD42233.1"/>
    </source>
</evidence>
<dbReference type="CDD" id="cd01283">
    <property type="entry name" value="cytidine_deaminase"/>
    <property type="match status" value="1"/>
</dbReference>
<keyword evidence="7" id="KW-1185">Reference proteome</keyword>
<dbReference type="PROSITE" id="PS51747">
    <property type="entry name" value="CYT_DCMP_DEAMINASES_2"/>
    <property type="match status" value="1"/>
</dbReference>
<reference evidence="7" key="1">
    <citation type="submission" date="2018-11" db="EMBL/GenBank/DDBJ databases">
        <title>Chitinophaga lutea sp.nov., isolate from arsenic contaminated soil.</title>
        <authorList>
            <person name="Zong Y."/>
        </authorList>
    </citation>
    <scope>NUCLEOTIDE SEQUENCE [LARGE SCALE GENOMIC DNA]</scope>
    <source>
        <strain evidence="7">YLT18</strain>
    </source>
</reference>
<gene>
    <name evidence="6" type="ORF">EG028_03365</name>
</gene>
<evidence type="ECO:0000256" key="1">
    <source>
        <dbReference type="ARBA" id="ARBA00006576"/>
    </source>
</evidence>
<name>A0A3N4N3P5_9BACT</name>
<accession>A0A3N4N3P5</accession>
<proteinExistence type="inferred from homology"/>
<dbReference type="NCBIfam" id="NF004064">
    <property type="entry name" value="PRK05578.1"/>
    <property type="match status" value="1"/>
</dbReference>
<dbReference type="InterPro" id="IPR016192">
    <property type="entry name" value="APOBEC/CMP_deaminase_Zn-bd"/>
</dbReference>
<evidence type="ECO:0000256" key="3">
    <source>
        <dbReference type="ARBA" id="ARBA00022801"/>
    </source>
</evidence>
<dbReference type="OrthoDB" id="9795347at2"/>
<evidence type="ECO:0000259" key="5">
    <source>
        <dbReference type="PROSITE" id="PS51747"/>
    </source>
</evidence>